<feature type="non-terminal residue" evidence="3">
    <location>
        <position position="395"/>
    </location>
</feature>
<keyword evidence="1" id="KW-0378">Hydrolase</keyword>
<dbReference type="OrthoDB" id="5396420at2759"/>
<sequence>SHSVNIPVGNNGSISLHITHPSDTLERTRNHILVYLPPGPIISLNPGGVIPTYSNHNAPQRYEIIPQILARITFSTVVTINYRLGTLPANPDSPTDLAVHKHKYPTPVHDTLAGFDWIQDTLSPERVAVVGMSIGGSLALMLSLTEAKSIHAVAALEPVCDWTSLDEHCIQSPPTAEETASLMSHSKKGSKKRKFAQWDLLPLLQARKALFSTPERYFDAFASPILFLRSPGKDVPRSFPEYRMGPQYPIPVLKAGGVPEGEECIDYWDVYSQEDLESMHESNTTGIQTKPDPPRRRKALSRWPPFGLDYGISGPTWHHPGQGIKRLEMQLPWVKLFTRIEDYGIPPWTMRGTGRHKGLKDASVLAQQGHEMVNVMRRACFWGREKGYAGTRVTL</sequence>
<evidence type="ECO:0000259" key="2">
    <source>
        <dbReference type="Pfam" id="PF07859"/>
    </source>
</evidence>
<dbReference type="VEuPathDB" id="FungiDB:BO80DRAFT_329715"/>
<dbReference type="RefSeq" id="XP_025572029.1">
    <property type="nucleotide sequence ID" value="XM_025715174.1"/>
</dbReference>
<dbReference type="InterPro" id="IPR013094">
    <property type="entry name" value="AB_hydrolase_3"/>
</dbReference>
<gene>
    <name evidence="3" type="ORF">BO80DRAFT_329715</name>
</gene>
<dbReference type="AlphaFoldDB" id="A0A395GQA7"/>
<dbReference type="GO" id="GO:0016787">
    <property type="term" value="F:hydrolase activity"/>
    <property type="evidence" value="ECO:0007669"/>
    <property type="project" value="UniProtKB-KW"/>
</dbReference>
<dbReference type="EMBL" id="KZ824460">
    <property type="protein sequence ID" value="RAK97701.1"/>
    <property type="molecule type" value="Genomic_DNA"/>
</dbReference>
<feature type="non-terminal residue" evidence="3">
    <location>
        <position position="1"/>
    </location>
</feature>
<proteinExistence type="predicted"/>
<evidence type="ECO:0000256" key="1">
    <source>
        <dbReference type="ARBA" id="ARBA00022801"/>
    </source>
</evidence>
<dbReference type="InterPro" id="IPR029058">
    <property type="entry name" value="AB_hydrolase_fold"/>
</dbReference>
<keyword evidence="4" id="KW-1185">Reference proteome</keyword>
<organism evidence="3 4">
    <name type="scientific">Aspergillus ibericus CBS 121593</name>
    <dbReference type="NCBI Taxonomy" id="1448316"/>
    <lineage>
        <taxon>Eukaryota</taxon>
        <taxon>Fungi</taxon>
        <taxon>Dikarya</taxon>
        <taxon>Ascomycota</taxon>
        <taxon>Pezizomycotina</taxon>
        <taxon>Eurotiomycetes</taxon>
        <taxon>Eurotiomycetidae</taxon>
        <taxon>Eurotiales</taxon>
        <taxon>Aspergillaceae</taxon>
        <taxon>Aspergillus</taxon>
        <taxon>Aspergillus subgen. Circumdati</taxon>
    </lineage>
</organism>
<accession>A0A395GQA7</accession>
<dbReference type="Gene3D" id="3.40.50.1820">
    <property type="entry name" value="alpha/beta hydrolase"/>
    <property type="match status" value="1"/>
</dbReference>
<dbReference type="GeneID" id="37220039"/>
<dbReference type="SUPFAM" id="SSF53474">
    <property type="entry name" value="alpha/beta-Hydrolases"/>
    <property type="match status" value="1"/>
</dbReference>
<name>A0A395GQA7_9EURO</name>
<protein>
    <recommendedName>
        <fullName evidence="2">Alpha/beta hydrolase fold-3 domain-containing protein</fullName>
    </recommendedName>
</protein>
<dbReference type="InterPro" id="IPR050300">
    <property type="entry name" value="GDXG_lipolytic_enzyme"/>
</dbReference>
<dbReference type="Pfam" id="PF07859">
    <property type="entry name" value="Abhydrolase_3"/>
    <property type="match status" value="1"/>
</dbReference>
<evidence type="ECO:0000313" key="3">
    <source>
        <dbReference type="EMBL" id="RAK97701.1"/>
    </source>
</evidence>
<dbReference type="PANTHER" id="PTHR48081">
    <property type="entry name" value="AB HYDROLASE SUPERFAMILY PROTEIN C4A8.06C"/>
    <property type="match status" value="1"/>
</dbReference>
<dbReference type="STRING" id="1448316.A0A395GQA7"/>
<dbReference type="Proteomes" id="UP000249402">
    <property type="component" value="Unassembled WGS sequence"/>
</dbReference>
<reference evidence="3 4" key="1">
    <citation type="submission" date="2018-02" db="EMBL/GenBank/DDBJ databases">
        <title>The genomes of Aspergillus section Nigri reveals drivers in fungal speciation.</title>
        <authorList>
            <consortium name="DOE Joint Genome Institute"/>
            <person name="Vesth T.C."/>
            <person name="Nybo J."/>
            <person name="Theobald S."/>
            <person name="Brandl J."/>
            <person name="Frisvad J.C."/>
            <person name="Nielsen K.F."/>
            <person name="Lyhne E.K."/>
            <person name="Kogle M.E."/>
            <person name="Kuo A."/>
            <person name="Riley R."/>
            <person name="Clum A."/>
            <person name="Nolan M."/>
            <person name="Lipzen A."/>
            <person name="Salamov A."/>
            <person name="Henrissat B."/>
            <person name="Wiebenga A."/>
            <person name="De vries R.P."/>
            <person name="Grigoriev I.V."/>
            <person name="Mortensen U.H."/>
            <person name="Andersen M.R."/>
            <person name="Baker S.E."/>
        </authorList>
    </citation>
    <scope>NUCLEOTIDE SEQUENCE [LARGE SCALE GENOMIC DNA]</scope>
    <source>
        <strain evidence="3 4">CBS 121593</strain>
    </source>
</reference>
<feature type="domain" description="Alpha/beta hydrolase fold-3" evidence="2">
    <location>
        <begin position="101"/>
        <end position="170"/>
    </location>
</feature>
<evidence type="ECO:0000313" key="4">
    <source>
        <dbReference type="Proteomes" id="UP000249402"/>
    </source>
</evidence>